<accession>A0A0F7ZUF4</accession>
<evidence type="ECO:0000256" key="1">
    <source>
        <dbReference type="SAM" id="MobiDB-lite"/>
    </source>
</evidence>
<name>A0A0F7ZUF4_9HYPO</name>
<dbReference type="EMBL" id="KQ030523">
    <property type="protein sequence ID" value="KJZ74768.1"/>
    <property type="molecule type" value="Genomic_DNA"/>
</dbReference>
<organism evidence="2 3">
    <name type="scientific">Hirsutella minnesotensis 3608</name>
    <dbReference type="NCBI Taxonomy" id="1043627"/>
    <lineage>
        <taxon>Eukaryota</taxon>
        <taxon>Fungi</taxon>
        <taxon>Dikarya</taxon>
        <taxon>Ascomycota</taxon>
        <taxon>Pezizomycotina</taxon>
        <taxon>Sordariomycetes</taxon>
        <taxon>Hypocreomycetidae</taxon>
        <taxon>Hypocreales</taxon>
        <taxon>Ophiocordycipitaceae</taxon>
        <taxon>Hirsutella</taxon>
    </lineage>
</organism>
<feature type="compositionally biased region" description="Basic residues" evidence="1">
    <location>
        <begin position="66"/>
        <end position="75"/>
    </location>
</feature>
<proteinExistence type="predicted"/>
<keyword evidence="3" id="KW-1185">Reference proteome</keyword>
<feature type="region of interest" description="Disordered" evidence="1">
    <location>
        <begin position="1"/>
        <end position="145"/>
    </location>
</feature>
<dbReference type="Proteomes" id="UP000054481">
    <property type="component" value="Unassembled WGS sequence"/>
</dbReference>
<dbReference type="AlphaFoldDB" id="A0A0F7ZUF4"/>
<evidence type="ECO:0000313" key="3">
    <source>
        <dbReference type="Proteomes" id="UP000054481"/>
    </source>
</evidence>
<evidence type="ECO:0000313" key="2">
    <source>
        <dbReference type="EMBL" id="KJZ74768.1"/>
    </source>
</evidence>
<protein>
    <submittedName>
        <fullName evidence="2">Uncharacterized protein</fullName>
    </submittedName>
</protein>
<reference evidence="2 3" key="1">
    <citation type="journal article" date="2014" name="Genome Biol. Evol.">
        <title>Comparative genomics and transcriptomics analyses reveal divergent lifestyle features of nematode endoparasitic fungus Hirsutella minnesotensis.</title>
        <authorList>
            <person name="Lai Y."/>
            <person name="Liu K."/>
            <person name="Zhang X."/>
            <person name="Zhang X."/>
            <person name="Li K."/>
            <person name="Wang N."/>
            <person name="Shu C."/>
            <person name="Wu Y."/>
            <person name="Wang C."/>
            <person name="Bushley K.E."/>
            <person name="Xiang M."/>
            <person name="Liu X."/>
        </authorList>
    </citation>
    <scope>NUCLEOTIDE SEQUENCE [LARGE SCALE GENOMIC DNA]</scope>
    <source>
        <strain evidence="2 3">3608</strain>
    </source>
</reference>
<sequence length="145" mass="16038">MLVRLFDGRGLTTPKSKIPCIEPNVEPQSRPSPVAGPSNRPPAGGEHGRVLKRPPSSTLQVIQYPPRKRNGHQIRRTPPVFPNREFQPAPAQLQPIRAQKAGIVKRRREPSASKSSAVNRPPPKEDTPALETSETILRVPGRFVE</sequence>
<gene>
    <name evidence="2" type="ORF">HIM_05885</name>
</gene>